<proteinExistence type="predicted"/>
<evidence type="ECO:0000313" key="4">
    <source>
        <dbReference type="Proteomes" id="UP000242188"/>
    </source>
</evidence>
<feature type="domain" description="CARD" evidence="2">
    <location>
        <begin position="1"/>
        <end position="75"/>
    </location>
</feature>
<dbReference type="InterPro" id="IPR011029">
    <property type="entry name" value="DEATH-like_dom_sf"/>
</dbReference>
<dbReference type="Gene3D" id="1.10.533.10">
    <property type="entry name" value="Death Domain, Fas"/>
    <property type="match status" value="2"/>
</dbReference>
<dbReference type="Pfam" id="PF00619">
    <property type="entry name" value="CARD"/>
    <property type="match status" value="1"/>
</dbReference>
<evidence type="ECO:0000259" key="2">
    <source>
        <dbReference type="PROSITE" id="PS50209"/>
    </source>
</evidence>
<comment type="caution">
    <text evidence="3">The sequence shown here is derived from an EMBL/GenBank/DDBJ whole genome shotgun (WGS) entry which is preliminary data.</text>
</comment>
<dbReference type="GO" id="GO:0070513">
    <property type="term" value="F:death domain binding"/>
    <property type="evidence" value="ECO:0007669"/>
    <property type="project" value="InterPro"/>
</dbReference>
<dbReference type="GO" id="GO:0002020">
    <property type="term" value="F:protease binding"/>
    <property type="evidence" value="ECO:0007669"/>
    <property type="project" value="InterPro"/>
</dbReference>
<dbReference type="Proteomes" id="UP000242188">
    <property type="component" value="Unassembled WGS sequence"/>
</dbReference>
<dbReference type="EMBL" id="NEDP02004628">
    <property type="protein sequence ID" value="OWF44991.1"/>
    <property type="molecule type" value="Genomic_DNA"/>
</dbReference>
<feature type="region of interest" description="Disordered" evidence="1">
    <location>
        <begin position="509"/>
        <end position="549"/>
    </location>
</feature>
<evidence type="ECO:0000313" key="3">
    <source>
        <dbReference type="EMBL" id="OWF44991.1"/>
    </source>
</evidence>
<dbReference type="PROSITE" id="PS50209">
    <property type="entry name" value="CARD"/>
    <property type="match status" value="1"/>
</dbReference>
<reference evidence="3 4" key="1">
    <citation type="journal article" date="2017" name="Nat. Ecol. Evol.">
        <title>Scallop genome provides insights into evolution of bilaterian karyotype and development.</title>
        <authorList>
            <person name="Wang S."/>
            <person name="Zhang J."/>
            <person name="Jiao W."/>
            <person name="Li J."/>
            <person name="Xun X."/>
            <person name="Sun Y."/>
            <person name="Guo X."/>
            <person name="Huan P."/>
            <person name="Dong B."/>
            <person name="Zhang L."/>
            <person name="Hu X."/>
            <person name="Sun X."/>
            <person name="Wang J."/>
            <person name="Zhao C."/>
            <person name="Wang Y."/>
            <person name="Wang D."/>
            <person name="Huang X."/>
            <person name="Wang R."/>
            <person name="Lv J."/>
            <person name="Li Y."/>
            <person name="Zhang Z."/>
            <person name="Liu B."/>
            <person name="Lu W."/>
            <person name="Hui Y."/>
            <person name="Liang J."/>
            <person name="Zhou Z."/>
            <person name="Hou R."/>
            <person name="Li X."/>
            <person name="Liu Y."/>
            <person name="Li H."/>
            <person name="Ning X."/>
            <person name="Lin Y."/>
            <person name="Zhao L."/>
            <person name="Xing Q."/>
            <person name="Dou J."/>
            <person name="Li Y."/>
            <person name="Mao J."/>
            <person name="Guo H."/>
            <person name="Dou H."/>
            <person name="Li T."/>
            <person name="Mu C."/>
            <person name="Jiang W."/>
            <person name="Fu Q."/>
            <person name="Fu X."/>
            <person name="Miao Y."/>
            <person name="Liu J."/>
            <person name="Yu Q."/>
            <person name="Li R."/>
            <person name="Liao H."/>
            <person name="Li X."/>
            <person name="Kong Y."/>
            <person name="Jiang Z."/>
            <person name="Chourrout D."/>
            <person name="Li R."/>
            <person name="Bao Z."/>
        </authorList>
    </citation>
    <scope>NUCLEOTIDE SEQUENCE [LARGE SCALE GENOMIC DNA]</scope>
    <source>
        <strain evidence="3 4">PY_sf001</strain>
    </source>
</reference>
<dbReference type="SUPFAM" id="SSF47986">
    <property type="entry name" value="DEATH domain"/>
    <property type="match status" value="2"/>
</dbReference>
<feature type="region of interest" description="Disordered" evidence="1">
    <location>
        <begin position="324"/>
        <end position="350"/>
    </location>
</feature>
<feature type="region of interest" description="Disordered" evidence="1">
    <location>
        <begin position="447"/>
        <end position="490"/>
    </location>
</feature>
<feature type="compositionally biased region" description="Polar residues" evidence="1">
    <location>
        <begin position="534"/>
        <end position="545"/>
    </location>
</feature>
<dbReference type="InterPro" id="IPR037939">
    <property type="entry name" value="CRADD"/>
</dbReference>
<dbReference type="CDD" id="cd01671">
    <property type="entry name" value="CARD"/>
    <property type="match status" value="2"/>
</dbReference>
<dbReference type="AlphaFoldDB" id="A0A210Q8E0"/>
<accession>A0A210Q8E0</accession>
<keyword evidence="4" id="KW-1185">Reference proteome</keyword>
<dbReference type="InterPro" id="IPR001315">
    <property type="entry name" value="CARD"/>
</dbReference>
<sequence>METLQRHNLRQNHITLVDDLDPRAIIDDLFEDEVLTENDCDRIKACNTRKEQCRLLLTLLPTRGPAAYGSFLKSLTVNHDHLANLLKCSVQHMKKGSECSQVEYGNMPPVYSYIAGDSRKCSETETQVDAADLIKGDLVEACSKCSPDIPKFAFPQLEVVIKNNCCLILENVEAKDLLDIHYQEYVFGDEECERIKSGKTRSERCIIFISELSKRTSNKVMSVFTRSLEKKYGYIIKEIKKTSFCATSNVLSTPTVADIHQPIDAEFPRSIGDVIRRPILAEVLHRGITACVAYPGKLSSSVDCQPQSLHFNDKQLESINSTQYGDTLADDDNHSLPKEQTSPFDRFKSLTNVSPPKSSFKFSQERHKDSEDVEWMVRRNRHLKRERKLFDRRSQQVFPGYEDNVPDNRLHGSCPTVLVNETKTNVCLQKQSFETDWKEEETDETHAALVGDVDNAPCRRKREQIRSVSEHQPSTSKSLRTDFFSNKGTENIQMDNKLSDNVYPITTNSYNCRRKASESPKQQSESEKRRDLPNLSNLSALTCNPGSMEPHELRTRRLEVAFNALSTMINQGHFEKFERFSVNIKLKYVHDFDMMCILDYLHASRDLFIADVDSAKKHINTGLQRVAKTSNPKYFTLELFSAQTRMYLSQKKLQKLENTLADAKMIIETDPVGCSGRAAGWLYMNDVRDISCQLVMLNVHRPNYTAVYKYLHGKAVNSCKRALDNFNRDGGKDGPFGIGFALCRLAILLLRCGDNGLTMDVQQPDIDDIEMAGNYLRQLEDSDIAIPKILEVHYLIAKCDLQYRRSNSVRALEHAEAAYRLATEINMLEFTEHAHNRGVFLRSMPVFSKAVGEEEVSRILFDDSADSFDESAEEYP</sequence>
<evidence type="ECO:0000256" key="1">
    <source>
        <dbReference type="SAM" id="MobiDB-lite"/>
    </source>
</evidence>
<dbReference type="OrthoDB" id="6109927at2759"/>
<dbReference type="PANTHER" id="PTHR15034">
    <property type="entry name" value="DEATH DOMAIN-CONTAINING PROTEIN CRADD"/>
    <property type="match status" value="1"/>
</dbReference>
<gene>
    <name evidence="3" type="ORF">KP79_PYT07801</name>
</gene>
<feature type="compositionally biased region" description="Polar residues" evidence="1">
    <location>
        <begin position="338"/>
        <end position="350"/>
    </location>
</feature>
<organism evidence="3 4">
    <name type="scientific">Mizuhopecten yessoensis</name>
    <name type="common">Japanese scallop</name>
    <name type="synonym">Patinopecten yessoensis</name>
    <dbReference type="NCBI Taxonomy" id="6573"/>
    <lineage>
        <taxon>Eukaryota</taxon>
        <taxon>Metazoa</taxon>
        <taxon>Spiralia</taxon>
        <taxon>Lophotrochozoa</taxon>
        <taxon>Mollusca</taxon>
        <taxon>Bivalvia</taxon>
        <taxon>Autobranchia</taxon>
        <taxon>Pteriomorphia</taxon>
        <taxon>Pectinida</taxon>
        <taxon>Pectinoidea</taxon>
        <taxon>Pectinidae</taxon>
        <taxon>Mizuhopecten</taxon>
    </lineage>
</organism>
<dbReference type="PANTHER" id="PTHR15034:SF5">
    <property type="entry name" value="DEATH DOMAIN-CONTAINING PROTEIN CRADD"/>
    <property type="match status" value="1"/>
</dbReference>
<name>A0A210Q8E0_MIZYE</name>
<feature type="compositionally biased region" description="Polar residues" evidence="1">
    <location>
        <begin position="470"/>
        <end position="490"/>
    </location>
</feature>
<dbReference type="SMART" id="SM00114">
    <property type="entry name" value="CARD"/>
    <property type="match status" value="2"/>
</dbReference>
<protein>
    <submittedName>
        <fullName evidence="3">Caspase-2</fullName>
    </submittedName>
</protein>
<dbReference type="GO" id="GO:0042981">
    <property type="term" value="P:regulation of apoptotic process"/>
    <property type="evidence" value="ECO:0007669"/>
    <property type="project" value="InterPro"/>
</dbReference>